<dbReference type="AlphaFoldDB" id="A0A2A2L027"/>
<dbReference type="OrthoDB" id="10261302at2759"/>
<dbReference type="STRING" id="2018661.A0A2A2L027"/>
<dbReference type="SMART" id="SM00248">
    <property type="entry name" value="ANK"/>
    <property type="match status" value="8"/>
</dbReference>
<proteinExistence type="predicted"/>
<evidence type="ECO:0000256" key="4">
    <source>
        <dbReference type="SAM" id="MobiDB-lite"/>
    </source>
</evidence>
<evidence type="ECO:0000313" key="5">
    <source>
        <dbReference type="EMBL" id="PAV79439.1"/>
    </source>
</evidence>
<comment type="caution">
    <text evidence="5">The sequence shown here is derived from an EMBL/GenBank/DDBJ whole genome shotgun (WGS) entry which is preliminary data.</text>
</comment>
<protein>
    <submittedName>
        <fullName evidence="5">Uncharacterized protein</fullName>
    </submittedName>
</protein>
<dbReference type="PROSITE" id="PS50088">
    <property type="entry name" value="ANK_REPEAT"/>
    <property type="match status" value="1"/>
</dbReference>
<evidence type="ECO:0000256" key="1">
    <source>
        <dbReference type="ARBA" id="ARBA00022737"/>
    </source>
</evidence>
<dbReference type="SUPFAM" id="SSF48403">
    <property type="entry name" value="Ankyrin repeat"/>
    <property type="match status" value="1"/>
</dbReference>
<evidence type="ECO:0000256" key="2">
    <source>
        <dbReference type="ARBA" id="ARBA00023043"/>
    </source>
</evidence>
<dbReference type="InterPro" id="IPR036770">
    <property type="entry name" value="Ankyrin_rpt-contain_sf"/>
</dbReference>
<accession>A0A2A2L027</accession>
<gene>
    <name evidence="5" type="ORF">WR25_10633</name>
</gene>
<feature type="repeat" description="ANK" evidence="3">
    <location>
        <begin position="317"/>
        <end position="349"/>
    </location>
</feature>
<dbReference type="Proteomes" id="UP000218231">
    <property type="component" value="Unassembled WGS sequence"/>
</dbReference>
<feature type="region of interest" description="Disordered" evidence="4">
    <location>
        <begin position="399"/>
        <end position="420"/>
    </location>
</feature>
<reference evidence="5 6" key="1">
    <citation type="journal article" date="2017" name="Curr. Biol.">
        <title>Genome architecture and evolution of a unichromosomal asexual nematode.</title>
        <authorList>
            <person name="Fradin H."/>
            <person name="Zegar C."/>
            <person name="Gutwein M."/>
            <person name="Lucas J."/>
            <person name="Kovtun M."/>
            <person name="Corcoran D."/>
            <person name="Baugh L.R."/>
            <person name="Kiontke K."/>
            <person name="Gunsalus K."/>
            <person name="Fitch D.H."/>
            <person name="Piano F."/>
        </authorList>
    </citation>
    <scope>NUCLEOTIDE SEQUENCE [LARGE SCALE GENOMIC DNA]</scope>
    <source>
        <strain evidence="5">PF1309</strain>
    </source>
</reference>
<name>A0A2A2L027_9BILA</name>
<organism evidence="5 6">
    <name type="scientific">Diploscapter pachys</name>
    <dbReference type="NCBI Taxonomy" id="2018661"/>
    <lineage>
        <taxon>Eukaryota</taxon>
        <taxon>Metazoa</taxon>
        <taxon>Ecdysozoa</taxon>
        <taxon>Nematoda</taxon>
        <taxon>Chromadorea</taxon>
        <taxon>Rhabditida</taxon>
        <taxon>Rhabditina</taxon>
        <taxon>Rhabditomorpha</taxon>
        <taxon>Rhabditoidea</taxon>
        <taxon>Rhabditidae</taxon>
        <taxon>Diploscapter</taxon>
    </lineage>
</organism>
<dbReference type="PANTHER" id="PTHR24198:SF165">
    <property type="entry name" value="ANKYRIN REPEAT-CONTAINING PROTEIN-RELATED"/>
    <property type="match status" value="1"/>
</dbReference>
<keyword evidence="2 3" id="KW-0040">ANK repeat</keyword>
<dbReference type="Pfam" id="PF12796">
    <property type="entry name" value="Ank_2"/>
    <property type="match status" value="3"/>
</dbReference>
<sequence length="528" mass="57875">MSVDVDERGSDYLSIRRLTTRENSLETEREGNGVQTHKCATAIDAVRSKHINCLHKFSNNELLEKDTFGMTTLHHCSRIGNLEMLKYVLDRVPDMRDVRSKNGETAALISAAHGDLQAIECLLAGPLRSSIVSAMITDENGTSVLMACVARGDNDTALWLLKRFGKTLAMLPNKANMLPLHLAAAQGNIEFIRVVTKYDSHMVSFRDEFGSIPLVYAVQGGCLQSVRYLVEKARSGMGSVNNRGQSLLHTSCLCGHEHITRYLLHRMGSETILWQTKDNANAVHCAAFSGSVPVLMQLLSNYSRKRRQSVLALRDSRGNTSLHLAALNNHLDAALYLLENGSDARLQNSAGNSAQAVAQLRRFPQMAALIQEYMNGKKKRSKKSRSAADLTILPYNNVTNAKSNTSLSPGGMTSLSSTQPVEETSRAFSPLASSGYSSAAENVAGQGADSIISSEAEVVRRRMRYVEDGIDSLKDKEAQTELDPLKDKVKVIDDSLWTGLGLSAVEHIDRVLDEAERHTHPSPLPSSQ</sequence>
<keyword evidence="6" id="KW-1185">Reference proteome</keyword>
<dbReference type="InterPro" id="IPR002110">
    <property type="entry name" value="Ankyrin_rpt"/>
</dbReference>
<dbReference type="PROSITE" id="PS50297">
    <property type="entry name" value="ANK_REP_REGION"/>
    <property type="match status" value="1"/>
</dbReference>
<dbReference type="Gene3D" id="1.25.40.20">
    <property type="entry name" value="Ankyrin repeat-containing domain"/>
    <property type="match status" value="3"/>
</dbReference>
<dbReference type="EMBL" id="LIAE01007419">
    <property type="protein sequence ID" value="PAV79439.1"/>
    <property type="molecule type" value="Genomic_DNA"/>
</dbReference>
<keyword evidence="1" id="KW-0677">Repeat</keyword>
<evidence type="ECO:0000313" key="6">
    <source>
        <dbReference type="Proteomes" id="UP000218231"/>
    </source>
</evidence>
<dbReference type="PANTHER" id="PTHR24198">
    <property type="entry name" value="ANKYRIN REPEAT AND PROTEIN KINASE DOMAIN-CONTAINING PROTEIN"/>
    <property type="match status" value="1"/>
</dbReference>
<evidence type="ECO:0000256" key="3">
    <source>
        <dbReference type="PROSITE-ProRule" id="PRU00023"/>
    </source>
</evidence>